<dbReference type="OrthoDB" id="2804529at2759"/>
<dbReference type="PROSITE" id="PS50157">
    <property type="entry name" value="ZINC_FINGER_C2H2_2"/>
    <property type="match status" value="1"/>
</dbReference>
<organism evidence="4 5">
    <name type="scientific">Daedalea quercina L-15889</name>
    <dbReference type="NCBI Taxonomy" id="1314783"/>
    <lineage>
        <taxon>Eukaryota</taxon>
        <taxon>Fungi</taxon>
        <taxon>Dikarya</taxon>
        <taxon>Basidiomycota</taxon>
        <taxon>Agaricomycotina</taxon>
        <taxon>Agaricomycetes</taxon>
        <taxon>Polyporales</taxon>
        <taxon>Fomitopsis</taxon>
    </lineage>
</organism>
<dbReference type="SMART" id="SM00355">
    <property type="entry name" value="ZnF_C2H2"/>
    <property type="match status" value="2"/>
</dbReference>
<dbReference type="AlphaFoldDB" id="A0A165M506"/>
<evidence type="ECO:0000256" key="1">
    <source>
        <dbReference type="PROSITE-ProRule" id="PRU00042"/>
    </source>
</evidence>
<sequence>MPTSSESDGYLFAPEHNSVGDLTSGLMLTPMELPELDLPFRPLDMARSTEIYAMESDEMIDSGAMPLQFDDDCGASLGTSYGITYEMLEAAQVSPWRDPLSSSHLLPSRVFSSSSMMAMSAPSHETEPQTVSPSMLHSPYTAGSSTLSPTSTSGAPFTPFSSSADPLPSLWTSPPQESQISPTSTFGAGSIAPATKSLGADSDDHVSVYDNAEPYDSQHARYTSRTPPLLRSPSPPSVIRRAASRPSGPVSVPRPTKRKHGPSQPPQRQAASLSTREVLPLPKRSANRAVVEKSTTTRLHPLPGCNLRSRRSVATEEPVSPHPSTMQLGVVVDAAHDDESEDIPIDGDGSDEDDSEYEPSPKKVCVSAGAQRETKKSVTTQGTERKRGTGGPARRGRGSRTEGGSRRGNFSCTDPECDLVFTRETDMKRHVECVHKKRGVFCPGCNRTYARVDSHRRHLKNGECPKAKPVQRGEPYDEEEHEAESEDDEL</sequence>
<feature type="region of interest" description="Disordered" evidence="2">
    <location>
        <begin position="339"/>
        <end position="409"/>
    </location>
</feature>
<keyword evidence="1" id="KW-0862">Zinc</keyword>
<dbReference type="STRING" id="1314783.A0A165M506"/>
<dbReference type="Proteomes" id="UP000076727">
    <property type="component" value="Unassembled WGS sequence"/>
</dbReference>
<evidence type="ECO:0000259" key="3">
    <source>
        <dbReference type="PROSITE" id="PS50157"/>
    </source>
</evidence>
<feature type="compositionally biased region" description="Acidic residues" evidence="2">
    <location>
        <begin position="476"/>
        <end position="490"/>
    </location>
</feature>
<accession>A0A165M506</accession>
<feature type="region of interest" description="Disordered" evidence="2">
    <location>
        <begin position="117"/>
        <end position="326"/>
    </location>
</feature>
<gene>
    <name evidence="4" type="ORF">DAEQUDRAFT_731629</name>
</gene>
<name>A0A165M506_9APHY</name>
<feature type="compositionally biased region" description="Polar residues" evidence="2">
    <location>
        <begin position="159"/>
        <end position="187"/>
    </location>
</feature>
<dbReference type="PROSITE" id="PS00028">
    <property type="entry name" value="ZINC_FINGER_C2H2_1"/>
    <property type="match status" value="1"/>
</dbReference>
<feature type="compositionally biased region" description="Low complexity" evidence="2">
    <location>
        <begin position="141"/>
        <end position="156"/>
    </location>
</feature>
<keyword evidence="1" id="KW-0479">Metal-binding</keyword>
<keyword evidence="5" id="KW-1185">Reference proteome</keyword>
<reference evidence="4 5" key="1">
    <citation type="journal article" date="2016" name="Mol. Biol. Evol.">
        <title>Comparative Genomics of Early-Diverging Mushroom-Forming Fungi Provides Insights into the Origins of Lignocellulose Decay Capabilities.</title>
        <authorList>
            <person name="Nagy L.G."/>
            <person name="Riley R."/>
            <person name="Tritt A."/>
            <person name="Adam C."/>
            <person name="Daum C."/>
            <person name="Floudas D."/>
            <person name="Sun H."/>
            <person name="Yadav J.S."/>
            <person name="Pangilinan J."/>
            <person name="Larsson K.H."/>
            <person name="Matsuura K."/>
            <person name="Barry K."/>
            <person name="Labutti K."/>
            <person name="Kuo R."/>
            <person name="Ohm R.A."/>
            <person name="Bhattacharya S.S."/>
            <person name="Shirouzu T."/>
            <person name="Yoshinaga Y."/>
            <person name="Martin F.M."/>
            <person name="Grigoriev I.V."/>
            <person name="Hibbett D.S."/>
        </authorList>
    </citation>
    <scope>NUCLEOTIDE SEQUENCE [LARGE SCALE GENOMIC DNA]</scope>
    <source>
        <strain evidence="4 5">L-15889</strain>
    </source>
</reference>
<dbReference type="Gene3D" id="3.30.160.60">
    <property type="entry name" value="Classic Zinc Finger"/>
    <property type="match status" value="1"/>
</dbReference>
<feature type="compositionally biased region" description="Low complexity" evidence="2">
    <location>
        <begin position="223"/>
        <end position="254"/>
    </location>
</feature>
<feature type="compositionally biased region" description="Acidic residues" evidence="2">
    <location>
        <begin position="339"/>
        <end position="357"/>
    </location>
</feature>
<dbReference type="EMBL" id="KV429109">
    <property type="protein sequence ID" value="KZT65239.1"/>
    <property type="molecule type" value="Genomic_DNA"/>
</dbReference>
<protein>
    <recommendedName>
        <fullName evidence="3">C2H2-type domain-containing protein</fullName>
    </recommendedName>
</protein>
<feature type="compositionally biased region" description="Polar residues" evidence="2">
    <location>
        <begin position="266"/>
        <end position="275"/>
    </location>
</feature>
<feature type="domain" description="C2H2-type" evidence="3">
    <location>
        <begin position="410"/>
        <end position="435"/>
    </location>
</feature>
<dbReference type="GO" id="GO:0008270">
    <property type="term" value="F:zinc ion binding"/>
    <property type="evidence" value="ECO:0007669"/>
    <property type="project" value="UniProtKB-KW"/>
</dbReference>
<feature type="region of interest" description="Disordered" evidence="2">
    <location>
        <begin position="455"/>
        <end position="490"/>
    </location>
</feature>
<evidence type="ECO:0000313" key="5">
    <source>
        <dbReference type="Proteomes" id="UP000076727"/>
    </source>
</evidence>
<evidence type="ECO:0000313" key="4">
    <source>
        <dbReference type="EMBL" id="KZT65239.1"/>
    </source>
</evidence>
<dbReference type="InterPro" id="IPR013087">
    <property type="entry name" value="Znf_C2H2_type"/>
</dbReference>
<keyword evidence="1" id="KW-0863">Zinc-finger</keyword>
<proteinExistence type="predicted"/>
<evidence type="ECO:0000256" key="2">
    <source>
        <dbReference type="SAM" id="MobiDB-lite"/>
    </source>
</evidence>